<dbReference type="InterPro" id="IPR000551">
    <property type="entry name" value="MerR-type_HTH_dom"/>
</dbReference>
<gene>
    <name evidence="3" type="ORF">KO353_00450</name>
</gene>
<evidence type="ECO:0000313" key="3">
    <source>
        <dbReference type="EMBL" id="QXM24792.1"/>
    </source>
</evidence>
<dbReference type="RefSeq" id="WP_218285849.1">
    <property type="nucleotide sequence ID" value="NZ_CP076448.1"/>
</dbReference>
<reference evidence="3" key="1">
    <citation type="submission" date="2021-06" db="EMBL/GenBank/DDBJ databases">
        <title>Elioraea tepida, sp. nov., a moderately thermophilic aerobic anoxygenic phototrophic bacterium isolated from an alkaline siliceous hot spring mat community in Yellowstone National Park, WY, USA.</title>
        <authorList>
            <person name="Saini M.K."/>
            <person name="Yoshida S."/>
            <person name="Sebastian A."/>
            <person name="Hirose S."/>
            <person name="Hara E."/>
            <person name="Tamaki H."/>
            <person name="Soulier N.T."/>
            <person name="Albert I."/>
            <person name="Hanada S."/>
            <person name="Bryant D.A."/>
            <person name="Tank M."/>
        </authorList>
    </citation>
    <scope>NUCLEOTIDE SEQUENCE</scope>
    <source>
        <strain evidence="3">MS-P2</strain>
    </source>
</reference>
<proteinExistence type="predicted"/>
<dbReference type="AlphaFoldDB" id="A0A975U2K6"/>
<organism evidence="3 4">
    <name type="scientific">Elioraea tepida</name>
    <dbReference type="NCBI Taxonomy" id="2843330"/>
    <lineage>
        <taxon>Bacteria</taxon>
        <taxon>Pseudomonadati</taxon>
        <taxon>Pseudomonadota</taxon>
        <taxon>Alphaproteobacteria</taxon>
        <taxon>Acetobacterales</taxon>
        <taxon>Elioraeaceae</taxon>
        <taxon>Elioraea</taxon>
    </lineage>
</organism>
<evidence type="ECO:0000256" key="1">
    <source>
        <dbReference type="SAM" id="Coils"/>
    </source>
</evidence>
<feature type="coiled-coil region" evidence="1">
    <location>
        <begin position="85"/>
        <end position="112"/>
    </location>
</feature>
<keyword evidence="1" id="KW-0175">Coiled coil</keyword>
<evidence type="ECO:0000313" key="4">
    <source>
        <dbReference type="Proteomes" id="UP000694001"/>
    </source>
</evidence>
<dbReference type="Proteomes" id="UP000694001">
    <property type="component" value="Chromosome"/>
</dbReference>
<dbReference type="PANTHER" id="PTHR30204:SF92">
    <property type="entry name" value="HTH-TYPE TRANSCRIPTIONAL REGULATOR ZNTR"/>
    <property type="match status" value="1"/>
</dbReference>
<dbReference type="EMBL" id="CP076448">
    <property type="protein sequence ID" value="QXM24792.1"/>
    <property type="molecule type" value="Genomic_DNA"/>
</dbReference>
<name>A0A975U2K6_9PROT</name>
<dbReference type="PANTHER" id="PTHR30204">
    <property type="entry name" value="REDOX-CYCLING DRUG-SENSING TRANSCRIPTIONAL ACTIVATOR SOXR"/>
    <property type="match status" value="1"/>
</dbReference>
<dbReference type="PROSITE" id="PS50937">
    <property type="entry name" value="HTH_MERR_2"/>
    <property type="match status" value="1"/>
</dbReference>
<dbReference type="GO" id="GO:0003700">
    <property type="term" value="F:DNA-binding transcription factor activity"/>
    <property type="evidence" value="ECO:0007669"/>
    <property type="project" value="InterPro"/>
</dbReference>
<keyword evidence="4" id="KW-1185">Reference proteome</keyword>
<evidence type="ECO:0000259" key="2">
    <source>
        <dbReference type="PROSITE" id="PS50937"/>
    </source>
</evidence>
<accession>A0A975U2K6</accession>
<dbReference type="GO" id="GO:0003677">
    <property type="term" value="F:DNA binding"/>
    <property type="evidence" value="ECO:0007669"/>
    <property type="project" value="InterPro"/>
</dbReference>
<sequence length="150" mass="16393">MSAAYSIGDLARATGVKATTIRWYEQEGWLPPPARTEGGHRAYSEPHLRRLGFIRHARELGFDSAAIRALLDLADHPEADCSAANRLATAQMREIDARLRRLEALRAELDRMATSCAGAVIGECRIIETLADFDHGNCDDPTHGGERGPG</sequence>
<dbReference type="KEGG" id="elio:KO353_00450"/>
<dbReference type="CDD" id="cd04785">
    <property type="entry name" value="HTH_CadR-PbrR-like"/>
    <property type="match status" value="1"/>
</dbReference>
<dbReference type="InterPro" id="IPR047057">
    <property type="entry name" value="MerR_fam"/>
</dbReference>
<dbReference type="SMART" id="SM00422">
    <property type="entry name" value="HTH_MERR"/>
    <property type="match status" value="1"/>
</dbReference>
<feature type="domain" description="HTH merR-type" evidence="2">
    <location>
        <begin position="4"/>
        <end position="73"/>
    </location>
</feature>
<dbReference type="Pfam" id="PF13411">
    <property type="entry name" value="MerR_1"/>
    <property type="match status" value="1"/>
</dbReference>
<protein>
    <submittedName>
        <fullName evidence="3">Helix-turn-helix domain-containing protein</fullName>
    </submittedName>
</protein>